<feature type="compositionally biased region" description="Low complexity" evidence="8">
    <location>
        <begin position="70"/>
        <end position="91"/>
    </location>
</feature>
<reference evidence="9" key="1">
    <citation type="submission" date="2021-01" db="EMBL/GenBank/DDBJ databases">
        <authorList>
            <person name="Corre E."/>
            <person name="Pelletier E."/>
            <person name="Niang G."/>
            <person name="Scheremetjew M."/>
            <person name="Finn R."/>
            <person name="Kale V."/>
            <person name="Holt S."/>
            <person name="Cochrane G."/>
            <person name="Meng A."/>
            <person name="Brown T."/>
            <person name="Cohen L."/>
        </authorList>
    </citation>
    <scope>NUCLEOTIDE SEQUENCE</scope>
    <source>
        <strain evidence="9">RCC927</strain>
    </source>
</reference>
<feature type="compositionally biased region" description="Basic and acidic residues" evidence="8">
    <location>
        <begin position="51"/>
        <end position="60"/>
    </location>
</feature>
<dbReference type="GO" id="GO:0009707">
    <property type="term" value="C:chloroplast outer membrane"/>
    <property type="evidence" value="ECO:0007669"/>
    <property type="project" value="TreeGrafter"/>
</dbReference>
<dbReference type="InterPro" id="IPR044525">
    <property type="entry name" value="DGDG1/2"/>
</dbReference>
<feature type="compositionally biased region" description="Low complexity" evidence="8">
    <location>
        <begin position="38"/>
        <end position="49"/>
    </location>
</feature>
<name>A0A7S3B828_9VIRI</name>
<feature type="region of interest" description="Disordered" evidence="8">
    <location>
        <begin position="164"/>
        <end position="201"/>
    </location>
</feature>
<keyword evidence="5" id="KW-0934">Plastid</keyword>
<gene>
    <name evidence="9" type="ORF">PSIN1315_LOCUS444</name>
</gene>
<evidence type="ECO:0000256" key="1">
    <source>
        <dbReference type="ARBA" id="ARBA00004229"/>
    </source>
</evidence>
<dbReference type="Pfam" id="PF13692">
    <property type="entry name" value="Glyco_trans_1_4"/>
    <property type="match status" value="1"/>
</dbReference>
<comment type="similarity">
    <text evidence="3">Belongs to the glycosyltransferase group 1 family. Glycosyltransferase 4 subfamily.</text>
</comment>
<accession>A0A7S3B828</accession>
<protein>
    <recommendedName>
        <fullName evidence="10">Digalactosyldiacylglycerol synthase</fullName>
    </recommendedName>
</protein>
<evidence type="ECO:0000256" key="2">
    <source>
        <dbReference type="ARBA" id="ARBA00004370"/>
    </source>
</evidence>
<dbReference type="Gene3D" id="3.40.50.2000">
    <property type="entry name" value="Glycogen Phosphorylase B"/>
    <property type="match status" value="1"/>
</dbReference>
<feature type="compositionally biased region" description="Basic and acidic residues" evidence="8">
    <location>
        <begin position="107"/>
        <end position="142"/>
    </location>
</feature>
<dbReference type="PANTHER" id="PTHR46132">
    <property type="entry name" value="DIGALACTOSYLDIACYLGLYCEROL SYNTHASE 2, CHLOROPLASTIC"/>
    <property type="match status" value="1"/>
</dbReference>
<dbReference type="SUPFAM" id="SSF53756">
    <property type="entry name" value="UDP-Glycosyltransferase/glycogen phosphorylase"/>
    <property type="match status" value="1"/>
</dbReference>
<evidence type="ECO:0000256" key="3">
    <source>
        <dbReference type="ARBA" id="ARBA00009481"/>
    </source>
</evidence>
<organism evidence="9">
    <name type="scientific">Prasinoderma singulare</name>
    <dbReference type="NCBI Taxonomy" id="676789"/>
    <lineage>
        <taxon>Eukaryota</taxon>
        <taxon>Viridiplantae</taxon>
        <taxon>Prasinodermophyta</taxon>
        <taxon>Prasinodermophyceae</taxon>
        <taxon>Prasinodermales</taxon>
        <taxon>Prasinodermaceae</taxon>
        <taxon>Prasinoderma</taxon>
    </lineage>
</organism>
<dbReference type="CDD" id="cd01635">
    <property type="entry name" value="Glycosyltransferase_GTB-type"/>
    <property type="match status" value="1"/>
</dbReference>
<evidence type="ECO:0000256" key="4">
    <source>
        <dbReference type="ARBA" id="ARBA00022528"/>
    </source>
</evidence>
<evidence type="ECO:0000256" key="7">
    <source>
        <dbReference type="ARBA" id="ARBA00023136"/>
    </source>
</evidence>
<evidence type="ECO:0000256" key="5">
    <source>
        <dbReference type="ARBA" id="ARBA00022640"/>
    </source>
</evidence>
<proteinExistence type="inferred from homology"/>
<dbReference type="GO" id="GO:0019375">
    <property type="term" value="P:galactolipid biosynthetic process"/>
    <property type="evidence" value="ECO:0007669"/>
    <property type="project" value="TreeGrafter"/>
</dbReference>
<keyword evidence="6" id="KW-0808">Transferase</keyword>
<keyword evidence="7" id="KW-0472">Membrane</keyword>
<feature type="region of interest" description="Disordered" evidence="8">
    <location>
        <begin position="32"/>
        <end position="142"/>
    </location>
</feature>
<sequence>MTESKTPSHQGEPAFVLDDFVKRAAQGTSERLEEAVRAARTAAARSKAACARHDEQRQDDSTPSTQTHTQAQAQAEGAAQQGGKAAQDAAALENAPGDRNPLRKLQHQVDRVRARVDRAMAQQQEERRLRREAREGGWEDDVKRTPPRVLARAMALLPFTPRSRSLQRRVAEAQAADEDDASPRRAATRRPPPPSDLSESKVAIVTTASLPWMTGTAVNPLLRTAFLARRGTKVSLVVPWLGRADQERVYPNALVFETPRAQEEWIRDWLARRVGFEADFNIHFYPGRYSKEYGSILADGDITSFIPEGSADVAVLEEPEHLNWYHHGERWTNRFSHVVGVMHTNYLEYARHEKGGRWKALSLRYINKWVCRSYCDKVIKLSDAVQPLPRSITTNVHGVCPHFLAIGDTCSKLAAGGGEEAYFKGAYFVGKALWSKGYRELLDLMHVQRQRDGAAFELDAFGGGEDKEAVAALAKERELDVRMLGPLDHAHERVHGYKVFVNPSESDVLCTCTAEALAMGKFAVLKDNPSNQFFKNFPNAYLYSTPEEFSSHVAHCLAAQPEPLQAEHRHMLTWEAATERFLEAAAPGHGDGRVAPDSLQPAHVRALDGAFAKAHWAMGCSERIRRAAGAMPNSSQLSVEQALDLGVALPEGPDAVVVRPE</sequence>
<evidence type="ECO:0000313" key="9">
    <source>
        <dbReference type="EMBL" id="CAE0125175.1"/>
    </source>
</evidence>
<dbReference type="GO" id="GO:0046481">
    <property type="term" value="F:digalactosyldiacylglycerol synthase activity"/>
    <property type="evidence" value="ECO:0007669"/>
    <property type="project" value="InterPro"/>
</dbReference>
<evidence type="ECO:0000256" key="8">
    <source>
        <dbReference type="SAM" id="MobiDB-lite"/>
    </source>
</evidence>
<comment type="subcellular location">
    <subcellularLocation>
        <location evidence="2">Membrane</location>
    </subcellularLocation>
    <subcellularLocation>
        <location evidence="1">Plastid</location>
        <location evidence="1">Chloroplast</location>
    </subcellularLocation>
</comment>
<dbReference type="AlphaFoldDB" id="A0A7S3B828"/>
<keyword evidence="4" id="KW-0150">Chloroplast</keyword>
<evidence type="ECO:0008006" key="10">
    <source>
        <dbReference type="Google" id="ProtNLM"/>
    </source>
</evidence>
<dbReference type="PANTHER" id="PTHR46132:SF1">
    <property type="entry name" value="DIGALACTOSYLDIACYLGLYCEROL SYNTHASE 2, CHLOROPLASTIC"/>
    <property type="match status" value="1"/>
</dbReference>
<evidence type="ECO:0000256" key="6">
    <source>
        <dbReference type="ARBA" id="ARBA00022679"/>
    </source>
</evidence>
<dbReference type="EMBL" id="HBHY01000697">
    <property type="protein sequence ID" value="CAE0125175.1"/>
    <property type="molecule type" value="Transcribed_RNA"/>
</dbReference>